<dbReference type="EMBL" id="HBUF01097367">
    <property type="protein sequence ID" value="CAG6637234.1"/>
    <property type="molecule type" value="Transcribed_RNA"/>
</dbReference>
<dbReference type="EMBL" id="HBUF01347023">
    <property type="protein sequence ID" value="CAG6710380.1"/>
    <property type="molecule type" value="Transcribed_RNA"/>
</dbReference>
<protein>
    <submittedName>
        <fullName evidence="1">Uncharacterized protein</fullName>
    </submittedName>
</protein>
<proteinExistence type="predicted"/>
<dbReference type="EMBL" id="HBUF01296274">
    <property type="protein sequence ID" value="CAG6690184.1"/>
    <property type="molecule type" value="Transcribed_RNA"/>
</dbReference>
<dbReference type="EMBL" id="HBUF01296277">
    <property type="protein sequence ID" value="CAG6690189.1"/>
    <property type="molecule type" value="Transcribed_RNA"/>
</dbReference>
<dbReference type="EMBL" id="HBUF01296273">
    <property type="protein sequence ID" value="CAG6690182.1"/>
    <property type="molecule type" value="Transcribed_RNA"/>
</dbReference>
<sequence>MSPFHLLPSLCLQPIRALHFLLLFQTPLQTPMCLSLPLPLLVLVHYPMRLLVQKLLLQAWLRLCFCLPHSRIRFEKSRVEEGVGESPAVSPPRLVCRSPCPSVCPRPHHKLRHQSLLSVVEHHIIIGETCRILPRLIKFSQMKLVSS</sequence>
<dbReference type="AlphaFoldDB" id="A0A8D8TK54"/>
<dbReference type="EMBL" id="HBUF01296278">
    <property type="protein sequence ID" value="CAG6690191.1"/>
    <property type="molecule type" value="Transcribed_RNA"/>
</dbReference>
<organism evidence="1">
    <name type="scientific">Cacopsylla melanoneura</name>
    <dbReference type="NCBI Taxonomy" id="428564"/>
    <lineage>
        <taxon>Eukaryota</taxon>
        <taxon>Metazoa</taxon>
        <taxon>Ecdysozoa</taxon>
        <taxon>Arthropoda</taxon>
        <taxon>Hexapoda</taxon>
        <taxon>Insecta</taxon>
        <taxon>Pterygota</taxon>
        <taxon>Neoptera</taxon>
        <taxon>Paraneoptera</taxon>
        <taxon>Hemiptera</taxon>
        <taxon>Sternorrhyncha</taxon>
        <taxon>Psylloidea</taxon>
        <taxon>Psyllidae</taxon>
        <taxon>Psyllinae</taxon>
        <taxon>Cacopsylla</taxon>
    </lineage>
</organism>
<accession>A0A8D8TK54</accession>
<name>A0A8D8TK54_9HEMI</name>
<reference evidence="1" key="1">
    <citation type="submission" date="2021-05" db="EMBL/GenBank/DDBJ databases">
        <authorList>
            <person name="Alioto T."/>
            <person name="Alioto T."/>
            <person name="Gomez Garrido J."/>
        </authorList>
    </citation>
    <scope>NUCLEOTIDE SEQUENCE</scope>
</reference>
<dbReference type="EMBL" id="HBUF01347025">
    <property type="protein sequence ID" value="CAG6710383.1"/>
    <property type="molecule type" value="Transcribed_RNA"/>
</dbReference>
<evidence type="ECO:0000313" key="1">
    <source>
        <dbReference type="EMBL" id="CAG6690186.1"/>
    </source>
</evidence>
<dbReference type="EMBL" id="HBUF01296275">
    <property type="protein sequence ID" value="CAG6690186.1"/>
    <property type="molecule type" value="Transcribed_RNA"/>
</dbReference>